<reference evidence="1" key="1">
    <citation type="submission" date="2021-03" db="EMBL/GenBank/DDBJ databases">
        <title>Evolutionary priming and transition to the ectomycorrhizal habit in an iconic lineage of mushroom-forming fungi: is preadaptation a requirement?</title>
        <authorList>
            <consortium name="DOE Joint Genome Institute"/>
            <person name="Looney B.P."/>
            <person name="Miyauchi S."/>
            <person name="Morin E."/>
            <person name="Drula E."/>
            <person name="Courty P.E."/>
            <person name="Chicoki N."/>
            <person name="Fauchery L."/>
            <person name="Kohler A."/>
            <person name="Kuo A."/>
            <person name="LaButti K."/>
            <person name="Pangilinan J."/>
            <person name="Lipzen A."/>
            <person name="Riley R."/>
            <person name="Andreopoulos W."/>
            <person name="He G."/>
            <person name="Johnson J."/>
            <person name="Barry K.W."/>
            <person name="Grigoriev I.V."/>
            <person name="Nagy L."/>
            <person name="Hibbett D."/>
            <person name="Henrissat B."/>
            <person name="Matheny P.B."/>
            <person name="Labbe J."/>
            <person name="Martin A.F."/>
        </authorList>
    </citation>
    <scope>NUCLEOTIDE SEQUENCE</scope>
    <source>
        <strain evidence="1">BPL698</strain>
    </source>
</reference>
<evidence type="ECO:0000313" key="2">
    <source>
        <dbReference type="Proteomes" id="UP001207468"/>
    </source>
</evidence>
<organism evidence="1 2">
    <name type="scientific">Russula earlei</name>
    <dbReference type="NCBI Taxonomy" id="71964"/>
    <lineage>
        <taxon>Eukaryota</taxon>
        <taxon>Fungi</taxon>
        <taxon>Dikarya</taxon>
        <taxon>Basidiomycota</taxon>
        <taxon>Agaricomycotina</taxon>
        <taxon>Agaricomycetes</taxon>
        <taxon>Russulales</taxon>
        <taxon>Russulaceae</taxon>
        <taxon>Russula</taxon>
    </lineage>
</organism>
<comment type="caution">
    <text evidence="1">The sequence shown here is derived from an EMBL/GenBank/DDBJ whole genome shotgun (WGS) entry which is preliminary data.</text>
</comment>
<dbReference type="EMBL" id="JAGFNK010000005">
    <property type="protein sequence ID" value="KAI9512856.1"/>
    <property type="molecule type" value="Genomic_DNA"/>
</dbReference>
<evidence type="ECO:0000313" key="1">
    <source>
        <dbReference type="EMBL" id="KAI9512856.1"/>
    </source>
</evidence>
<accession>A0ACC0UMN8</accession>
<proteinExistence type="predicted"/>
<dbReference type="Proteomes" id="UP001207468">
    <property type="component" value="Unassembled WGS sequence"/>
</dbReference>
<sequence>MDFTEIYRQSAGHVAFSPGAHFILTAVADRLVVRRADTFHVSRSWQVPCSPTPSAAAIASTTSSRSVRPGPNADSLTQTAISHIAWSPDSEYVFAACAKLGHVYVFRMRDEDWTAHIEAGAEGLIRAEWAPDGRHVLCFSEWGLRLTIWSLVTRIATYIQYPLHPDRGHAFRQDGRYFVLAERHKSKDTISVYDATNSFSLARHFPLPTSSMSSLALSPSGNHIAVWEGPLEFRLLILSLAGDVLGTFKPDLDPGFGIRNVVWHPSGMFLAVSGWDNKIHILEQLTWSSVATLELGTRIPANVTIWREPSNWLEATEGRGFLSYEKLEGPHPLNANRVDNSKAYPKCGTTQLEFNKAGTLLMARFENVPTAVHLFAFPGPGEAFSPRLRSVLLHSSAVAHAQWNPLRQGRLAISCGGQAIYLWSEEWIGEGGAEEEMAECVGIPAKKFDALDVRWAPDGKGLLLIDRETFCCAFEVGPEP</sequence>
<name>A0ACC0UMN8_9AGAM</name>
<gene>
    <name evidence="1" type="ORF">F5148DRAFT_1160384</name>
</gene>
<keyword evidence="2" id="KW-1185">Reference proteome</keyword>
<protein>
    <submittedName>
        <fullName evidence="1">YVTN repeat-like/Quino protein amine dehydrogenase</fullName>
    </submittedName>
</protein>